<sequence>MTELHTDDLAILIPQPLTLTLGGQTVALTPIRVSEIQPLSRCIQPVAQMLMHTPAGQSPDWLALVSEHTDAVIDTLVIAARCSKEWVQGLTVGELVLLAAKVVEVNADFLLQTVWPQLQGTIAVLTQGMGKVTGVAAVLPTTPPAGATSSSA</sequence>
<proteinExistence type="predicted"/>
<evidence type="ECO:0000313" key="1">
    <source>
        <dbReference type="EMBL" id="QTD44382.1"/>
    </source>
</evidence>
<dbReference type="RefSeq" id="WP_208007946.1">
    <property type="nucleotide sequence ID" value="NZ_CP071796.1"/>
</dbReference>
<name>A0A975CEJ3_9BURK</name>
<dbReference type="EMBL" id="CP071796">
    <property type="protein sequence ID" value="QTD44382.1"/>
    <property type="molecule type" value="Genomic_DNA"/>
</dbReference>
<reference evidence="1" key="1">
    <citation type="submission" date="2021-03" db="EMBL/GenBank/DDBJ databases">
        <title>Ottowia sp. 27C isolated from the cloaca of a Giant Asian pond turtle (Heosemys grandis).</title>
        <authorList>
            <person name="Spergser J."/>
            <person name="Busse H.-J."/>
        </authorList>
    </citation>
    <scope>NUCLEOTIDE SEQUENCE</scope>
    <source>
        <strain evidence="1">27C</strain>
    </source>
</reference>
<gene>
    <name evidence="1" type="ORF">J1M35_14920</name>
</gene>
<accession>A0A975CEJ3</accession>
<dbReference type="KEGG" id="otd:J1M35_14920"/>
<dbReference type="Proteomes" id="UP000663903">
    <property type="component" value="Chromosome"/>
</dbReference>
<evidence type="ECO:0000313" key="2">
    <source>
        <dbReference type="Proteomes" id="UP000663903"/>
    </source>
</evidence>
<protein>
    <submittedName>
        <fullName evidence="1">Uncharacterized protein</fullName>
    </submittedName>
</protein>
<dbReference type="AlphaFoldDB" id="A0A975CEJ3"/>
<keyword evidence="2" id="KW-1185">Reference proteome</keyword>
<organism evidence="1 2">
    <name type="scientific">Ottowia testudinis</name>
    <dbReference type="NCBI Taxonomy" id="2816950"/>
    <lineage>
        <taxon>Bacteria</taxon>
        <taxon>Pseudomonadati</taxon>
        <taxon>Pseudomonadota</taxon>
        <taxon>Betaproteobacteria</taxon>
        <taxon>Burkholderiales</taxon>
        <taxon>Comamonadaceae</taxon>
        <taxon>Ottowia</taxon>
    </lineage>
</organism>